<name>A0A1Y3EN19_9BILA</name>
<organism evidence="2 3">
    <name type="scientific">Trichinella nativa</name>
    <dbReference type="NCBI Taxonomy" id="6335"/>
    <lineage>
        <taxon>Eukaryota</taxon>
        <taxon>Metazoa</taxon>
        <taxon>Ecdysozoa</taxon>
        <taxon>Nematoda</taxon>
        <taxon>Enoplea</taxon>
        <taxon>Dorylaimia</taxon>
        <taxon>Trichinellida</taxon>
        <taxon>Trichinellidae</taxon>
        <taxon>Trichinella</taxon>
    </lineage>
</organism>
<evidence type="ECO:0000313" key="2">
    <source>
        <dbReference type="EMBL" id="OUC46523.1"/>
    </source>
</evidence>
<dbReference type="EMBL" id="LVZM01006564">
    <property type="protein sequence ID" value="OUC46523.1"/>
    <property type="molecule type" value="Genomic_DNA"/>
</dbReference>
<accession>A0A1Y3EN19</accession>
<reference evidence="2 3" key="1">
    <citation type="submission" date="2015-04" db="EMBL/GenBank/DDBJ databases">
        <title>Draft genome of the roundworm Trichinella nativa.</title>
        <authorList>
            <person name="Mitreva M."/>
        </authorList>
    </citation>
    <scope>NUCLEOTIDE SEQUENCE [LARGE SCALE GENOMIC DNA]</scope>
    <source>
        <strain evidence="2 3">ISS45</strain>
    </source>
</reference>
<feature type="non-terminal residue" evidence="2">
    <location>
        <position position="75"/>
    </location>
</feature>
<proteinExistence type="predicted"/>
<dbReference type="Proteomes" id="UP000243006">
    <property type="component" value="Unassembled WGS sequence"/>
</dbReference>
<protein>
    <submittedName>
        <fullName evidence="2">Uncharacterized protein</fullName>
    </submittedName>
</protein>
<gene>
    <name evidence="2" type="ORF">D917_07659</name>
</gene>
<dbReference type="AlphaFoldDB" id="A0A1Y3EN19"/>
<comment type="caution">
    <text evidence="2">The sequence shown here is derived from an EMBL/GenBank/DDBJ whole genome shotgun (WGS) entry which is preliminary data.</text>
</comment>
<evidence type="ECO:0000313" key="3">
    <source>
        <dbReference type="Proteomes" id="UP000243006"/>
    </source>
</evidence>
<evidence type="ECO:0000256" key="1">
    <source>
        <dbReference type="SAM" id="MobiDB-lite"/>
    </source>
</evidence>
<sequence>MICIEDPSLEMPIWTPLSPPLSDDDSRGSLKPDHLLGELYERLPIDQSILAKFSSSSSPDDDRSVEMPILRIPDK</sequence>
<feature type="region of interest" description="Disordered" evidence="1">
    <location>
        <begin position="53"/>
        <end position="75"/>
    </location>
</feature>